<evidence type="ECO:0000256" key="2">
    <source>
        <dbReference type="ARBA" id="ARBA00023002"/>
    </source>
</evidence>
<keyword evidence="7" id="KW-1185">Reference proteome</keyword>
<accession>A0A7W6AGH2</accession>
<dbReference type="Proteomes" id="UP001156881">
    <property type="component" value="Unassembled WGS sequence"/>
</dbReference>
<dbReference type="EMBL" id="BSPG01000005">
    <property type="protein sequence ID" value="GLS43477.1"/>
    <property type="molecule type" value="Genomic_DNA"/>
</dbReference>
<dbReference type="SUPFAM" id="SSF51735">
    <property type="entry name" value="NAD(P)-binding Rossmann-fold domains"/>
    <property type="match status" value="1"/>
</dbReference>
<dbReference type="PIRSF" id="PIRSF000126">
    <property type="entry name" value="11-beta-HSD1"/>
    <property type="match status" value="1"/>
</dbReference>
<evidence type="ECO:0000256" key="1">
    <source>
        <dbReference type="ARBA" id="ARBA00006484"/>
    </source>
</evidence>
<comment type="similarity">
    <text evidence="1 3">Belongs to the short-chain dehydrogenases/reductases (SDR) family.</text>
</comment>
<dbReference type="GO" id="GO:0016020">
    <property type="term" value="C:membrane"/>
    <property type="evidence" value="ECO:0007669"/>
    <property type="project" value="TreeGrafter"/>
</dbReference>
<gene>
    <name evidence="4" type="ORF">GCM10007884_14620</name>
    <name evidence="5" type="ORF">GGR33_000081</name>
</gene>
<reference evidence="4" key="4">
    <citation type="submission" date="2023-01" db="EMBL/GenBank/DDBJ databases">
        <title>Draft genome sequence of Methylobacterium brachythecii strain NBRC 107710.</title>
        <authorList>
            <person name="Sun Q."/>
            <person name="Mori K."/>
        </authorList>
    </citation>
    <scope>NUCLEOTIDE SEQUENCE</scope>
    <source>
        <strain evidence="4">NBRC 107710</strain>
    </source>
</reference>
<evidence type="ECO:0000313" key="5">
    <source>
        <dbReference type="EMBL" id="MBB3900601.1"/>
    </source>
</evidence>
<comment type="caution">
    <text evidence="5">The sequence shown here is derived from an EMBL/GenBank/DDBJ whole genome shotgun (WGS) entry which is preliminary data.</text>
</comment>
<dbReference type="InterPro" id="IPR036291">
    <property type="entry name" value="NAD(P)-bd_dom_sf"/>
</dbReference>
<dbReference type="PANTHER" id="PTHR44196">
    <property type="entry name" value="DEHYDROGENASE/REDUCTASE SDR FAMILY MEMBER 7B"/>
    <property type="match status" value="1"/>
</dbReference>
<reference evidence="4" key="1">
    <citation type="journal article" date="2014" name="Int. J. Syst. Evol. Microbiol.">
        <title>Complete genome of a new Firmicutes species belonging to the dominant human colonic microbiota ('Ruminococcus bicirculans') reveals two chromosomes and a selective capacity to utilize plant glucans.</title>
        <authorList>
            <consortium name="NISC Comparative Sequencing Program"/>
            <person name="Wegmann U."/>
            <person name="Louis P."/>
            <person name="Goesmann A."/>
            <person name="Henrissat B."/>
            <person name="Duncan S.H."/>
            <person name="Flint H.J."/>
        </authorList>
    </citation>
    <scope>NUCLEOTIDE SEQUENCE</scope>
    <source>
        <strain evidence="4">NBRC 107710</strain>
    </source>
</reference>
<dbReference type="EMBL" id="JACIDN010000001">
    <property type="protein sequence ID" value="MBB3900601.1"/>
    <property type="molecule type" value="Genomic_DNA"/>
</dbReference>
<dbReference type="Gene3D" id="3.40.50.720">
    <property type="entry name" value="NAD(P)-binding Rossmann-like Domain"/>
    <property type="match status" value="1"/>
</dbReference>
<dbReference type="Proteomes" id="UP000517759">
    <property type="component" value="Unassembled WGS sequence"/>
</dbReference>
<dbReference type="InterPro" id="IPR002347">
    <property type="entry name" value="SDR_fam"/>
</dbReference>
<sequence length="270" mass="29095">MVSDGIDTALITGASSGIGATYADRLARRGHDLVLVARDGGRLDELATRLRNETGVTVDIVPADLTDGVQLRAVETRLRDDDSIGILVNNAGASIRGGFEHPDLDAQERLVQLNVTAMMRLAGASIDRFLARGEGAIVNVASVLALAPERRPGIYPATKAFILAFSQSLQAEFGERGLYVQAVLPAATRTEIWQRSGQSVDAQPEGSVMEVGDMVDAALVGFDQREAVTIPSLLDLGLWESFTEARLAMARTFRQGEPAERYRTFSLKPE</sequence>
<evidence type="ECO:0000256" key="3">
    <source>
        <dbReference type="RuleBase" id="RU000363"/>
    </source>
</evidence>
<dbReference type="AlphaFoldDB" id="A0A7W6AGH2"/>
<dbReference type="CDD" id="cd05233">
    <property type="entry name" value="SDR_c"/>
    <property type="match status" value="1"/>
</dbReference>
<organism evidence="5 6">
    <name type="scientific">Methylobacterium brachythecii</name>
    <dbReference type="NCBI Taxonomy" id="1176177"/>
    <lineage>
        <taxon>Bacteria</taxon>
        <taxon>Pseudomonadati</taxon>
        <taxon>Pseudomonadota</taxon>
        <taxon>Alphaproteobacteria</taxon>
        <taxon>Hyphomicrobiales</taxon>
        <taxon>Methylobacteriaceae</taxon>
        <taxon>Methylobacterium</taxon>
    </lineage>
</organism>
<dbReference type="PANTHER" id="PTHR44196:SF2">
    <property type="entry name" value="SHORT-CHAIN DEHYDROGENASE-RELATED"/>
    <property type="match status" value="1"/>
</dbReference>
<keyword evidence="2" id="KW-0560">Oxidoreductase</keyword>
<evidence type="ECO:0000313" key="6">
    <source>
        <dbReference type="Proteomes" id="UP000517759"/>
    </source>
</evidence>
<reference evidence="5 6" key="3">
    <citation type="submission" date="2020-08" db="EMBL/GenBank/DDBJ databases">
        <title>Genomic Encyclopedia of Type Strains, Phase IV (KMG-IV): sequencing the most valuable type-strain genomes for metagenomic binning, comparative biology and taxonomic classification.</title>
        <authorList>
            <person name="Goeker M."/>
        </authorList>
    </citation>
    <scope>NUCLEOTIDE SEQUENCE [LARGE SCALE GENOMIC DNA]</scope>
    <source>
        <strain evidence="5 6">DSM 24105</strain>
    </source>
</reference>
<dbReference type="PRINTS" id="PR00080">
    <property type="entry name" value="SDRFAMILY"/>
</dbReference>
<evidence type="ECO:0000313" key="7">
    <source>
        <dbReference type="Proteomes" id="UP001156881"/>
    </source>
</evidence>
<protein>
    <submittedName>
        <fullName evidence="4">SDR family oxidoreductase</fullName>
    </submittedName>
</protein>
<reference evidence="7" key="2">
    <citation type="journal article" date="2019" name="Int. J. Syst. Evol. Microbiol.">
        <title>The Global Catalogue of Microorganisms (GCM) 10K type strain sequencing project: providing services to taxonomists for standard genome sequencing and annotation.</title>
        <authorList>
            <consortium name="The Broad Institute Genomics Platform"/>
            <consortium name="The Broad Institute Genome Sequencing Center for Infectious Disease"/>
            <person name="Wu L."/>
            <person name="Ma J."/>
        </authorList>
    </citation>
    <scope>NUCLEOTIDE SEQUENCE [LARGE SCALE GENOMIC DNA]</scope>
    <source>
        <strain evidence="7">NBRC 107710</strain>
    </source>
</reference>
<evidence type="ECO:0000313" key="4">
    <source>
        <dbReference type="EMBL" id="GLS43477.1"/>
    </source>
</evidence>
<dbReference type="RefSeq" id="WP_183501395.1">
    <property type="nucleotide sequence ID" value="NZ_BSPG01000005.1"/>
</dbReference>
<dbReference type="Pfam" id="PF00106">
    <property type="entry name" value="adh_short"/>
    <property type="match status" value="1"/>
</dbReference>
<name>A0A7W6AGH2_9HYPH</name>
<proteinExistence type="inferred from homology"/>
<dbReference type="PRINTS" id="PR00081">
    <property type="entry name" value="GDHRDH"/>
</dbReference>
<dbReference type="GO" id="GO:0016491">
    <property type="term" value="F:oxidoreductase activity"/>
    <property type="evidence" value="ECO:0007669"/>
    <property type="project" value="UniProtKB-KW"/>
</dbReference>